<dbReference type="InterPro" id="IPR032567">
    <property type="entry name" value="RTL1-rel"/>
</dbReference>
<dbReference type="Gene3D" id="3.10.10.10">
    <property type="entry name" value="HIV Type 1 Reverse Transcriptase, subunit A, domain 1"/>
    <property type="match status" value="1"/>
</dbReference>
<dbReference type="PANTHER" id="PTHR15503">
    <property type="entry name" value="LDOC1 RELATED"/>
    <property type="match status" value="1"/>
</dbReference>
<sequence length="133" mass="15431">MSWEGWNYVLKGQLVTCLKARKMISKGCIYHLIRVRDIDFEIPTLESVPIVNEFLKVFLDDLPSIPIEKEIDFGIDLLPDRQPICISPYRMALIELKELKDQLKDLLDKGFIRPSISPWGDPVLFVRKTDESL</sequence>
<dbReference type="SUPFAM" id="SSF56672">
    <property type="entry name" value="DNA/RNA polymerases"/>
    <property type="match status" value="1"/>
</dbReference>
<proteinExistence type="predicted"/>
<evidence type="ECO:0000313" key="2">
    <source>
        <dbReference type="Proteomes" id="UP001234989"/>
    </source>
</evidence>
<dbReference type="EMBL" id="CP133622">
    <property type="protein sequence ID" value="WMV54414.1"/>
    <property type="molecule type" value="Genomic_DNA"/>
</dbReference>
<dbReference type="AlphaFoldDB" id="A0AAF0UZ63"/>
<dbReference type="InterPro" id="IPR043502">
    <property type="entry name" value="DNA/RNA_pol_sf"/>
</dbReference>
<dbReference type="PANTHER" id="PTHR15503:SF45">
    <property type="entry name" value="RNA-DIRECTED DNA POLYMERASE HOMOLOG"/>
    <property type="match status" value="1"/>
</dbReference>
<dbReference type="Proteomes" id="UP001234989">
    <property type="component" value="Chromosome 11"/>
</dbReference>
<name>A0AAF0UZ63_SOLVR</name>
<keyword evidence="2" id="KW-1185">Reference proteome</keyword>
<evidence type="ECO:0000313" key="1">
    <source>
        <dbReference type="EMBL" id="WMV54414.1"/>
    </source>
</evidence>
<accession>A0AAF0UZ63</accession>
<reference evidence="1" key="1">
    <citation type="submission" date="2023-08" db="EMBL/GenBank/DDBJ databases">
        <title>A de novo genome assembly of Solanum verrucosum Schlechtendal, a Mexican diploid species geographically isolated from the other diploid A-genome species in potato relatives.</title>
        <authorList>
            <person name="Hosaka K."/>
        </authorList>
    </citation>
    <scope>NUCLEOTIDE SEQUENCE</scope>
    <source>
        <tissue evidence="1">Young leaves</tissue>
    </source>
</reference>
<organism evidence="1 2">
    <name type="scientific">Solanum verrucosum</name>
    <dbReference type="NCBI Taxonomy" id="315347"/>
    <lineage>
        <taxon>Eukaryota</taxon>
        <taxon>Viridiplantae</taxon>
        <taxon>Streptophyta</taxon>
        <taxon>Embryophyta</taxon>
        <taxon>Tracheophyta</taxon>
        <taxon>Spermatophyta</taxon>
        <taxon>Magnoliopsida</taxon>
        <taxon>eudicotyledons</taxon>
        <taxon>Gunneridae</taxon>
        <taxon>Pentapetalae</taxon>
        <taxon>asterids</taxon>
        <taxon>lamiids</taxon>
        <taxon>Solanales</taxon>
        <taxon>Solanaceae</taxon>
        <taxon>Solanoideae</taxon>
        <taxon>Solaneae</taxon>
        <taxon>Solanum</taxon>
    </lineage>
</organism>
<protein>
    <submittedName>
        <fullName evidence="1">Uncharacterized protein</fullName>
    </submittedName>
</protein>
<gene>
    <name evidence="1" type="ORF">MTR67_047799</name>
</gene>